<gene>
    <name evidence="2" type="ORF">HXK21_07035</name>
</gene>
<evidence type="ECO:0000256" key="1">
    <source>
        <dbReference type="SAM" id="SignalP"/>
    </source>
</evidence>
<evidence type="ECO:0008006" key="4">
    <source>
        <dbReference type="Google" id="ProtNLM"/>
    </source>
</evidence>
<feature type="signal peptide" evidence="1">
    <location>
        <begin position="1"/>
        <end position="19"/>
    </location>
</feature>
<evidence type="ECO:0000313" key="2">
    <source>
        <dbReference type="EMBL" id="MBF0970780.1"/>
    </source>
</evidence>
<name>A0A929WXZ2_9BACT</name>
<feature type="chain" id="PRO_5037341733" description="WG repeat-containing protein" evidence="1">
    <location>
        <begin position="20"/>
        <end position="271"/>
    </location>
</feature>
<keyword evidence="1" id="KW-0732">Signal</keyword>
<dbReference type="Proteomes" id="UP000704068">
    <property type="component" value="Unassembled WGS sequence"/>
</dbReference>
<sequence length="271" mass="31491">MKNVLLTIALALFGFRALAQDYRPFVEEGKVWQMEQVRFDEQDRGFYEGGFYYCMQGDTIVNGKTWKKVYKTPFSKYQEFPSDLGEHFLLVREENQKVYFQPYKGAKREEILYDFSVKQGDTLSLREVTTFGWIGDQEYEEKCNKWDSIVVRQVGLSYKTIYPYIEYTLERKFVSNSGDSACVKDYWADGVGSLIDPFVRDISRPRIGPGSYVFVHGCKVKGREVYLAMTMGLKNPQINTDKAAIYDLSGRRLQAIPQRGVYIVNGKKYIR</sequence>
<protein>
    <recommendedName>
        <fullName evidence="4">WG repeat-containing protein</fullName>
    </recommendedName>
</protein>
<dbReference type="EMBL" id="JABZGR010000023">
    <property type="protein sequence ID" value="MBF0970780.1"/>
    <property type="molecule type" value="Genomic_DNA"/>
</dbReference>
<proteinExistence type="predicted"/>
<dbReference type="RefSeq" id="WP_303764428.1">
    <property type="nucleotide sequence ID" value="NZ_JABZGR010000023.1"/>
</dbReference>
<accession>A0A929WXZ2</accession>
<evidence type="ECO:0000313" key="3">
    <source>
        <dbReference type="Proteomes" id="UP000704068"/>
    </source>
</evidence>
<reference evidence="2" key="1">
    <citation type="submission" date="2020-04" db="EMBL/GenBank/DDBJ databases">
        <title>Deep metagenomics examines the oral microbiome during advanced dental caries in children, revealing novel taxa and co-occurrences with host molecules.</title>
        <authorList>
            <person name="Baker J.L."/>
            <person name="Morton J.T."/>
            <person name="Dinis M."/>
            <person name="Alvarez R."/>
            <person name="Tran N.C."/>
            <person name="Knight R."/>
            <person name="Edlund A."/>
        </authorList>
    </citation>
    <scope>NUCLEOTIDE SEQUENCE</scope>
    <source>
        <strain evidence="2">JCVI_34_bin.1</strain>
    </source>
</reference>
<dbReference type="AlphaFoldDB" id="A0A929WXZ2"/>
<organism evidence="2 3">
    <name type="scientific">Alloprevotella tannerae</name>
    <dbReference type="NCBI Taxonomy" id="76122"/>
    <lineage>
        <taxon>Bacteria</taxon>
        <taxon>Pseudomonadati</taxon>
        <taxon>Bacteroidota</taxon>
        <taxon>Bacteroidia</taxon>
        <taxon>Bacteroidales</taxon>
        <taxon>Prevotellaceae</taxon>
        <taxon>Alloprevotella</taxon>
    </lineage>
</organism>
<comment type="caution">
    <text evidence="2">The sequence shown here is derived from an EMBL/GenBank/DDBJ whole genome shotgun (WGS) entry which is preliminary data.</text>
</comment>